<proteinExistence type="predicted"/>
<keyword evidence="2" id="KW-1185">Reference proteome</keyword>
<dbReference type="AlphaFoldDB" id="A0A5N6QTI9"/>
<evidence type="ECO:0000313" key="2">
    <source>
        <dbReference type="Proteomes" id="UP000327013"/>
    </source>
</evidence>
<gene>
    <name evidence="1" type="ORF">FH972_005880</name>
</gene>
<accession>A0A5N6QTI9</accession>
<dbReference type="OrthoDB" id="1555733at2759"/>
<organism evidence="1 2">
    <name type="scientific">Carpinus fangiana</name>
    <dbReference type="NCBI Taxonomy" id="176857"/>
    <lineage>
        <taxon>Eukaryota</taxon>
        <taxon>Viridiplantae</taxon>
        <taxon>Streptophyta</taxon>
        <taxon>Embryophyta</taxon>
        <taxon>Tracheophyta</taxon>
        <taxon>Spermatophyta</taxon>
        <taxon>Magnoliopsida</taxon>
        <taxon>eudicotyledons</taxon>
        <taxon>Gunneridae</taxon>
        <taxon>Pentapetalae</taxon>
        <taxon>rosids</taxon>
        <taxon>fabids</taxon>
        <taxon>Fagales</taxon>
        <taxon>Betulaceae</taxon>
        <taxon>Carpinus</taxon>
    </lineage>
</organism>
<sequence length="72" mass="7940">MPPQAADLTKIGREGFGMLEQILDKKKNPKPGGDHRAVQSFPKEEVMDSNQAARLLQGVCITEYRGTPGCRK</sequence>
<name>A0A5N6QTI9_9ROSI</name>
<dbReference type="Proteomes" id="UP000327013">
    <property type="component" value="Chromosome 2"/>
</dbReference>
<dbReference type="EMBL" id="CM017322">
    <property type="protein sequence ID" value="KAE8009443.1"/>
    <property type="molecule type" value="Genomic_DNA"/>
</dbReference>
<protein>
    <submittedName>
        <fullName evidence="1">Uncharacterized protein</fullName>
    </submittedName>
</protein>
<evidence type="ECO:0000313" key="1">
    <source>
        <dbReference type="EMBL" id="KAE8009443.1"/>
    </source>
</evidence>
<reference evidence="1 2" key="1">
    <citation type="submission" date="2019-06" db="EMBL/GenBank/DDBJ databases">
        <title>A chromosomal-level reference genome of Carpinus fangiana (Coryloideae, Betulaceae).</title>
        <authorList>
            <person name="Yang X."/>
            <person name="Wang Z."/>
            <person name="Zhang L."/>
            <person name="Hao G."/>
            <person name="Liu J."/>
            <person name="Yang Y."/>
        </authorList>
    </citation>
    <scope>NUCLEOTIDE SEQUENCE [LARGE SCALE GENOMIC DNA]</scope>
    <source>
        <strain evidence="1">Cfa_2016G</strain>
        <tissue evidence="1">Leaf</tissue>
    </source>
</reference>